<name>A0A2T3N1U5_9GAMM</name>
<dbReference type="RefSeq" id="WP_107282645.1">
    <property type="nucleotide sequence ID" value="NZ_PYMC01000003.1"/>
</dbReference>
<evidence type="ECO:0000313" key="2">
    <source>
        <dbReference type="Proteomes" id="UP000240904"/>
    </source>
</evidence>
<reference evidence="1 2" key="1">
    <citation type="submission" date="2018-03" db="EMBL/GenBank/DDBJ databases">
        <title>Whole genome sequencing of Histamine producing bacteria.</title>
        <authorList>
            <person name="Butler K."/>
        </authorList>
    </citation>
    <scope>NUCLEOTIDE SEQUENCE [LARGE SCALE GENOMIC DNA]</scope>
    <source>
        <strain evidence="1 2">DSM 16190</strain>
    </source>
</reference>
<dbReference type="OrthoDB" id="5870195at2"/>
<comment type="caution">
    <text evidence="1">The sequence shown here is derived from an EMBL/GenBank/DDBJ whole genome shotgun (WGS) entry which is preliminary data.</text>
</comment>
<keyword evidence="2" id="KW-1185">Reference proteome</keyword>
<dbReference type="AlphaFoldDB" id="A0A2T3N1U5"/>
<protein>
    <submittedName>
        <fullName evidence="1">Uncharacterized protein</fullName>
    </submittedName>
</protein>
<proteinExistence type="predicted"/>
<gene>
    <name evidence="1" type="ORF">C9I89_07090</name>
</gene>
<dbReference type="Proteomes" id="UP000240904">
    <property type="component" value="Unassembled WGS sequence"/>
</dbReference>
<accession>A0A2T3N1U5</accession>
<dbReference type="EMBL" id="PYMC01000003">
    <property type="protein sequence ID" value="PSW06266.1"/>
    <property type="molecule type" value="Genomic_DNA"/>
</dbReference>
<sequence>MYFRIVRPEAADFAANLNLLRPAFVGSDNPKVEFNQVQEWIQTNKASFYLLSGKGVKLWFVSRVIDNRYHIVAMTGRGLVDAANFIIERVTTCGYASITYHTYRQGMRRILSRFGFEQKEKVRDFDGITETVHQLELLGGMNG</sequence>
<evidence type="ECO:0000313" key="1">
    <source>
        <dbReference type="EMBL" id="PSW06266.1"/>
    </source>
</evidence>
<organism evidence="1 2">
    <name type="scientific">Photobacterium lipolyticum</name>
    <dbReference type="NCBI Taxonomy" id="266810"/>
    <lineage>
        <taxon>Bacteria</taxon>
        <taxon>Pseudomonadati</taxon>
        <taxon>Pseudomonadota</taxon>
        <taxon>Gammaproteobacteria</taxon>
        <taxon>Vibrionales</taxon>
        <taxon>Vibrionaceae</taxon>
        <taxon>Photobacterium</taxon>
    </lineage>
</organism>